<organism evidence="1 2">
    <name type="scientific">Micromonospora vinacea</name>
    <dbReference type="NCBI Taxonomy" id="709878"/>
    <lineage>
        <taxon>Bacteria</taxon>
        <taxon>Bacillati</taxon>
        <taxon>Actinomycetota</taxon>
        <taxon>Actinomycetes</taxon>
        <taxon>Micromonosporales</taxon>
        <taxon>Micromonosporaceae</taxon>
        <taxon>Micromonospora</taxon>
    </lineage>
</organism>
<gene>
    <name evidence="1" type="ORF">IW249_006381</name>
</gene>
<proteinExistence type="predicted"/>
<dbReference type="EMBL" id="JADOTY010000001">
    <property type="protein sequence ID" value="MBG6105967.1"/>
    <property type="molecule type" value="Genomic_DNA"/>
</dbReference>
<protein>
    <submittedName>
        <fullName evidence="1">Uncharacterized protein</fullName>
    </submittedName>
</protein>
<dbReference type="RefSeq" id="WP_231392743.1">
    <property type="nucleotide sequence ID" value="NZ_JADOTY010000001.1"/>
</dbReference>
<accession>A0ABS0KBF3</accession>
<comment type="caution">
    <text evidence="1">The sequence shown here is derived from an EMBL/GenBank/DDBJ whole genome shotgun (WGS) entry which is preliminary data.</text>
</comment>
<dbReference type="Proteomes" id="UP000631791">
    <property type="component" value="Unassembled WGS sequence"/>
</dbReference>
<evidence type="ECO:0000313" key="1">
    <source>
        <dbReference type="EMBL" id="MBG6105967.1"/>
    </source>
</evidence>
<sequence>MGELLRGQGAFGADDRAEVRGGTGQGGIKESLKLCEIFRSFAHESPYLFVSIRVPGLRRTIGVDQQPMLDPKPDTLCLDFFIGFAHTT</sequence>
<name>A0ABS0KBF3_9ACTN</name>
<reference evidence="1 2" key="1">
    <citation type="submission" date="2020-11" db="EMBL/GenBank/DDBJ databases">
        <title>Sequencing the genomes of 1000 actinobacteria strains.</title>
        <authorList>
            <person name="Klenk H.-P."/>
        </authorList>
    </citation>
    <scope>NUCLEOTIDE SEQUENCE [LARGE SCALE GENOMIC DNA]</scope>
    <source>
        <strain evidence="1 2">DSM 101695</strain>
    </source>
</reference>
<keyword evidence="2" id="KW-1185">Reference proteome</keyword>
<evidence type="ECO:0000313" key="2">
    <source>
        <dbReference type="Proteomes" id="UP000631791"/>
    </source>
</evidence>